<gene>
    <name evidence="1" type="ORF">B0H41_000966</name>
</gene>
<comment type="caution">
    <text evidence="1">The sequence shown here is derived from an EMBL/GenBank/DDBJ whole genome shotgun (WGS) entry which is preliminary data.</text>
</comment>
<reference evidence="1" key="2">
    <citation type="journal article" date="2022" name="Nat. Biotechnol.">
        <title>Carbon-negative production of acetone and isopropanol by gas fermentation at industrial pilot scale.</title>
        <authorList>
            <person name="Liew F.E."/>
            <person name="Nogle R."/>
            <person name="Abdalla T."/>
            <person name="Rasor B.J."/>
            <person name="Canter C."/>
            <person name="Jensen R.O."/>
            <person name="Wang L."/>
            <person name="Strutz J."/>
            <person name="Chirania P."/>
            <person name="De Tissera S."/>
            <person name="Mueller A.P."/>
            <person name="Ruan Z."/>
            <person name="Gao A."/>
            <person name="Tran L."/>
            <person name="Engle N.L."/>
            <person name="Bromley J.C."/>
            <person name="Daniell J."/>
            <person name="Conrado R."/>
            <person name="Tschaplinski T.J."/>
            <person name="Giannone R.J."/>
            <person name="Hettich R.L."/>
            <person name="Karim A.S."/>
            <person name="Simpson S.D."/>
            <person name="Brown S.D."/>
            <person name="Leang C."/>
            <person name="Jewett M.C."/>
            <person name="Kopke M."/>
        </authorList>
    </citation>
    <scope>NUCLEOTIDE SEQUENCE</scope>
    <source>
        <strain evidence="1">DJ080</strain>
    </source>
</reference>
<accession>A0AAX0AVV0</accession>
<proteinExistence type="predicted"/>
<dbReference type="AlphaFoldDB" id="A0AAX0AVV0"/>
<evidence type="ECO:0000313" key="2">
    <source>
        <dbReference type="Proteomes" id="UP001193748"/>
    </source>
</evidence>
<protein>
    <recommendedName>
        <fullName evidence="3">Transcriptional regulator</fullName>
    </recommendedName>
</protein>
<sequence length="75" mass="8429">MKIADFFGISVDYLLGRADIIAPGKQQKYTLAEQFALKLIEQLENDGYTITEEDLPNLILAAKITLAQNKKNQDD</sequence>
<evidence type="ECO:0000313" key="1">
    <source>
        <dbReference type="EMBL" id="NRT87287.1"/>
    </source>
</evidence>
<name>A0AAX0AVV0_CLOBE</name>
<evidence type="ECO:0008006" key="3">
    <source>
        <dbReference type="Google" id="ProtNLM"/>
    </source>
</evidence>
<dbReference type="RefSeq" id="WP_173710337.1">
    <property type="nucleotide sequence ID" value="NZ_JABSWW010000001.1"/>
</dbReference>
<organism evidence="1 2">
    <name type="scientific">Clostridium beijerinckii</name>
    <name type="common">Clostridium MP</name>
    <dbReference type="NCBI Taxonomy" id="1520"/>
    <lineage>
        <taxon>Bacteria</taxon>
        <taxon>Bacillati</taxon>
        <taxon>Bacillota</taxon>
        <taxon>Clostridia</taxon>
        <taxon>Eubacteriales</taxon>
        <taxon>Clostridiaceae</taxon>
        <taxon>Clostridium</taxon>
    </lineage>
</organism>
<dbReference type="EMBL" id="JABSWW010000001">
    <property type="protein sequence ID" value="NRT87287.1"/>
    <property type="molecule type" value="Genomic_DNA"/>
</dbReference>
<dbReference type="Proteomes" id="UP001193748">
    <property type="component" value="Unassembled WGS sequence"/>
</dbReference>
<reference evidence="1" key="1">
    <citation type="submission" date="2020-05" db="EMBL/GenBank/DDBJ databases">
        <authorList>
            <person name="Brown S."/>
            <person name="Huntemann M."/>
            <person name="Clum A."/>
            <person name="Spunde A."/>
            <person name="Palaniappan K."/>
            <person name="Ritter S."/>
            <person name="Mikhailova N."/>
            <person name="Chen I.-M."/>
            <person name="Stamatis D."/>
            <person name="Reddy T."/>
            <person name="O'Malley R."/>
            <person name="Daum C."/>
            <person name="Shapiro N."/>
            <person name="Ivanova N."/>
            <person name="Kyrpides N."/>
            <person name="Woyke T."/>
        </authorList>
    </citation>
    <scope>NUCLEOTIDE SEQUENCE</scope>
    <source>
        <strain evidence="1">DJ080</strain>
    </source>
</reference>